<keyword evidence="9 11" id="KW-0472">Membrane</keyword>
<evidence type="ECO:0000256" key="5">
    <source>
        <dbReference type="ARBA" id="ARBA00022597"/>
    </source>
</evidence>
<feature type="transmembrane region" description="Helical" evidence="11">
    <location>
        <begin position="286"/>
        <end position="307"/>
    </location>
</feature>
<feature type="transmembrane region" description="Helical" evidence="11">
    <location>
        <begin position="203"/>
        <end position="225"/>
    </location>
</feature>
<dbReference type="GO" id="GO:0043190">
    <property type="term" value="C:ATP-binding cassette (ABC) transporter complex"/>
    <property type="evidence" value="ECO:0007669"/>
    <property type="project" value="InterPro"/>
</dbReference>
<dbReference type="PANTHER" id="PTHR30413:SF10">
    <property type="entry name" value="CAPSULE POLYSACCHARIDE EXPORT INNER-MEMBRANE PROTEIN CTRC"/>
    <property type="match status" value="1"/>
</dbReference>
<protein>
    <recommendedName>
        <fullName evidence="12">ABC-2 type transporter transmembrane domain-containing protein</fullName>
    </recommendedName>
</protein>
<name>A0A317FJW8_9PROT</name>
<keyword evidence="14" id="KW-1185">Reference proteome</keyword>
<evidence type="ECO:0000256" key="4">
    <source>
        <dbReference type="ARBA" id="ARBA00022475"/>
    </source>
</evidence>
<keyword evidence="6 11" id="KW-0812">Transmembrane</keyword>
<keyword evidence="5" id="KW-0762">Sugar transport</keyword>
<evidence type="ECO:0000256" key="11">
    <source>
        <dbReference type="SAM" id="Phobius"/>
    </source>
</evidence>
<organism evidence="13 14">
    <name type="scientific">Falsiroseomonas bella</name>
    <dbReference type="NCBI Taxonomy" id="2184016"/>
    <lineage>
        <taxon>Bacteria</taxon>
        <taxon>Pseudomonadati</taxon>
        <taxon>Pseudomonadota</taxon>
        <taxon>Alphaproteobacteria</taxon>
        <taxon>Acetobacterales</taxon>
        <taxon>Roseomonadaceae</taxon>
        <taxon>Falsiroseomonas</taxon>
    </lineage>
</organism>
<dbReference type="GO" id="GO:0015774">
    <property type="term" value="P:polysaccharide transport"/>
    <property type="evidence" value="ECO:0007669"/>
    <property type="project" value="UniProtKB-KW"/>
</dbReference>
<feature type="domain" description="ABC-2 type transporter transmembrane" evidence="12">
    <location>
        <begin position="72"/>
        <end position="279"/>
    </location>
</feature>
<reference evidence="14" key="1">
    <citation type="submission" date="2018-05" db="EMBL/GenBank/DDBJ databases">
        <authorList>
            <person name="Du Z."/>
            <person name="Wang X."/>
        </authorList>
    </citation>
    <scope>NUCLEOTIDE SEQUENCE [LARGE SCALE GENOMIC DNA]</scope>
    <source>
        <strain evidence="14">CQN31</strain>
    </source>
</reference>
<sequence length="316" mass="34438">MPGGADRHRLARARAAPLPGRGRSLGAGAPAAPRRRDTALMSETGWGGYRTAGDGGGLGRTLEGFRRQATVVHALLLREMQTRFGRNQLGFLWLFLEPLMLAGAIATLKSSFEFGHSIPGVSMFVFALVSYLPYFTFRAIISRAPGTLRANMTLLYHSRVKMLDVVLARHLLEMAAVVTVMAMIVVGVAIWGDQPPADIPTLLIGIVLLFLLAQGLGLMAAAVSAVSEIAERLIHPLIYLSLPLSGALVPLHVLDPMIRDLMLWNPQANIHEMVRDGFFGDLLPSYYSVGYVLFWVGLFNLLGLAALRAVRPKLEF</sequence>
<dbReference type="PRINTS" id="PR00164">
    <property type="entry name" value="ABC2TRNSPORT"/>
</dbReference>
<keyword evidence="7 11" id="KW-1133">Transmembrane helix</keyword>
<evidence type="ECO:0000313" key="13">
    <source>
        <dbReference type="EMBL" id="PWS39085.1"/>
    </source>
</evidence>
<proteinExistence type="inferred from homology"/>
<evidence type="ECO:0000256" key="10">
    <source>
        <dbReference type="SAM" id="MobiDB-lite"/>
    </source>
</evidence>
<gene>
    <name evidence="13" type="ORF">DFH01_07550</name>
</gene>
<evidence type="ECO:0000259" key="12">
    <source>
        <dbReference type="Pfam" id="PF01061"/>
    </source>
</evidence>
<keyword evidence="3" id="KW-0813">Transport</keyword>
<comment type="similarity">
    <text evidence="2">Belongs to the ABC-2 integral membrane protein family.</text>
</comment>
<dbReference type="AlphaFoldDB" id="A0A317FJW8"/>
<evidence type="ECO:0000313" key="14">
    <source>
        <dbReference type="Proteomes" id="UP000245765"/>
    </source>
</evidence>
<comment type="subcellular location">
    <subcellularLocation>
        <location evidence="1">Cell membrane</location>
        <topology evidence="1">Multi-pass membrane protein</topology>
    </subcellularLocation>
</comment>
<evidence type="ECO:0000256" key="8">
    <source>
        <dbReference type="ARBA" id="ARBA00023047"/>
    </source>
</evidence>
<evidence type="ECO:0000256" key="7">
    <source>
        <dbReference type="ARBA" id="ARBA00022989"/>
    </source>
</evidence>
<dbReference type="GO" id="GO:0140359">
    <property type="term" value="F:ABC-type transporter activity"/>
    <property type="evidence" value="ECO:0007669"/>
    <property type="project" value="InterPro"/>
</dbReference>
<dbReference type="GO" id="GO:0015920">
    <property type="term" value="P:lipopolysaccharide transport"/>
    <property type="evidence" value="ECO:0007669"/>
    <property type="project" value="TreeGrafter"/>
</dbReference>
<comment type="caution">
    <text evidence="13">The sequence shown here is derived from an EMBL/GenBank/DDBJ whole genome shotgun (WGS) entry which is preliminary data.</text>
</comment>
<keyword evidence="8" id="KW-0625">Polysaccharide transport</keyword>
<dbReference type="Pfam" id="PF01061">
    <property type="entry name" value="ABC2_membrane"/>
    <property type="match status" value="1"/>
</dbReference>
<feature type="transmembrane region" description="Helical" evidence="11">
    <location>
        <begin position="114"/>
        <end position="134"/>
    </location>
</feature>
<feature type="region of interest" description="Disordered" evidence="10">
    <location>
        <begin position="1"/>
        <end position="36"/>
    </location>
</feature>
<dbReference type="EMBL" id="QGNA01000001">
    <property type="protein sequence ID" value="PWS39085.1"/>
    <property type="molecule type" value="Genomic_DNA"/>
</dbReference>
<feature type="transmembrane region" description="Helical" evidence="11">
    <location>
        <begin position="237"/>
        <end position="254"/>
    </location>
</feature>
<feature type="compositionally biased region" description="Low complexity" evidence="10">
    <location>
        <begin position="13"/>
        <end position="32"/>
    </location>
</feature>
<accession>A0A317FJW8</accession>
<evidence type="ECO:0000256" key="6">
    <source>
        <dbReference type="ARBA" id="ARBA00022692"/>
    </source>
</evidence>
<dbReference type="InterPro" id="IPR000412">
    <property type="entry name" value="ABC_2_transport"/>
</dbReference>
<feature type="transmembrane region" description="Helical" evidence="11">
    <location>
        <begin position="89"/>
        <end position="108"/>
    </location>
</feature>
<dbReference type="PANTHER" id="PTHR30413">
    <property type="entry name" value="INNER MEMBRANE TRANSPORT PERMEASE"/>
    <property type="match status" value="1"/>
</dbReference>
<evidence type="ECO:0000256" key="1">
    <source>
        <dbReference type="ARBA" id="ARBA00004651"/>
    </source>
</evidence>
<dbReference type="InterPro" id="IPR013525">
    <property type="entry name" value="ABC2_TM"/>
</dbReference>
<evidence type="ECO:0000256" key="3">
    <source>
        <dbReference type="ARBA" id="ARBA00022448"/>
    </source>
</evidence>
<evidence type="ECO:0000256" key="9">
    <source>
        <dbReference type="ARBA" id="ARBA00023136"/>
    </source>
</evidence>
<evidence type="ECO:0000256" key="2">
    <source>
        <dbReference type="ARBA" id="ARBA00007783"/>
    </source>
</evidence>
<dbReference type="Proteomes" id="UP000245765">
    <property type="component" value="Unassembled WGS sequence"/>
</dbReference>
<keyword evidence="4" id="KW-1003">Cell membrane</keyword>
<feature type="transmembrane region" description="Helical" evidence="11">
    <location>
        <begin position="171"/>
        <end position="191"/>
    </location>
</feature>